<sequence>MKARIGASVPPSILLGRTKRLRSCLMRHSCVWQCLSKLQLYALERRKTVASYKYLSDPTGIKASFKRLSPSDIASLERKVDALRNDVAARALIESDEASAVEFDGEQNLSGSQVAS</sequence>
<proteinExistence type="predicted"/>
<dbReference type="EMBL" id="HE575318">
    <property type="protein sequence ID" value="CCC90694.1"/>
    <property type="molecule type" value="Genomic_DNA"/>
</dbReference>
<organism evidence="1">
    <name type="scientific">Trypanosoma congolense (strain IL3000)</name>
    <dbReference type="NCBI Taxonomy" id="1068625"/>
    <lineage>
        <taxon>Eukaryota</taxon>
        <taxon>Discoba</taxon>
        <taxon>Euglenozoa</taxon>
        <taxon>Kinetoplastea</taxon>
        <taxon>Metakinetoplastina</taxon>
        <taxon>Trypanosomatida</taxon>
        <taxon>Trypanosomatidae</taxon>
        <taxon>Trypanosoma</taxon>
        <taxon>Nannomonas</taxon>
    </lineage>
</organism>
<evidence type="ECO:0000313" key="1">
    <source>
        <dbReference type="EMBL" id="CCC90694.1"/>
    </source>
</evidence>
<protein>
    <submittedName>
        <fullName evidence="1">Uncharacterized protein</fullName>
    </submittedName>
</protein>
<dbReference type="AlphaFoldDB" id="G0UM31"/>
<accession>G0UM31</accession>
<name>G0UM31_TRYCI</name>
<gene>
    <name evidence="1" type="ORF">TCIL3000_5_4420</name>
</gene>
<reference evidence="1" key="1">
    <citation type="journal article" date="2012" name="Proc. Natl. Acad. Sci. U.S.A.">
        <title>Antigenic diversity is generated by distinct evolutionary mechanisms in African trypanosome species.</title>
        <authorList>
            <person name="Jackson A.P."/>
            <person name="Berry A."/>
            <person name="Aslett M."/>
            <person name="Allison H.C."/>
            <person name="Burton P."/>
            <person name="Vavrova-Anderson J."/>
            <person name="Brown R."/>
            <person name="Browne H."/>
            <person name="Corton N."/>
            <person name="Hauser H."/>
            <person name="Gamble J."/>
            <person name="Gilderthorp R."/>
            <person name="Marcello L."/>
            <person name="McQuillan J."/>
            <person name="Otto T.D."/>
            <person name="Quail M.A."/>
            <person name="Sanders M.J."/>
            <person name="van Tonder A."/>
            <person name="Ginger M.L."/>
            <person name="Field M.C."/>
            <person name="Barry J.D."/>
            <person name="Hertz-Fowler C."/>
            <person name="Berriman M."/>
        </authorList>
    </citation>
    <scope>NUCLEOTIDE SEQUENCE</scope>
    <source>
        <strain evidence="1">IL3000</strain>
    </source>
</reference>